<evidence type="ECO:0000256" key="1">
    <source>
        <dbReference type="SAM" id="MobiDB-lite"/>
    </source>
</evidence>
<feature type="compositionally biased region" description="Acidic residues" evidence="1">
    <location>
        <begin position="130"/>
        <end position="180"/>
    </location>
</feature>
<dbReference type="EMBL" id="BQNB010016299">
    <property type="protein sequence ID" value="GJT50177.1"/>
    <property type="molecule type" value="Genomic_DNA"/>
</dbReference>
<gene>
    <name evidence="2" type="ORF">Tco_0976334</name>
</gene>
<feature type="region of interest" description="Disordered" evidence="1">
    <location>
        <begin position="372"/>
        <end position="426"/>
    </location>
</feature>
<reference evidence="2" key="2">
    <citation type="submission" date="2022-01" db="EMBL/GenBank/DDBJ databases">
        <authorList>
            <person name="Yamashiro T."/>
            <person name="Shiraishi A."/>
            <person name="Satake H."/>
            <person name="Nakayama K."/>
        </authorList>
    </citation>
    <scope>NUCLEOTIDE SEQUENCE</scope>
</reference>
<feature type="region of interest" description="Disordered" evidence="1">
    <location>
        <begin position="115"/>
        <end position="180"/>
    </location>
</feature>
<comment type="caution">
    <text evidence="2">The sequence shown here is derived from an EMBL/GenBank/DDBJ whole genome shotgun (WGS) entry which is preliminary data.</text>
</comment>
<evidence type="ECO:0000313" key="2">
    <source>
        <dbReference type="EMBL" id="GJT50177.1"/>
    </source>
</evidence>
<organism evidence="2 3">
    <name type="scientific">Tanacetum coccineum</name>
    <dbReference type="NCBI Taxonomy" id="301880"/>
    <lineage>
        <taxon>Eukaryota</taxon>
        <taxon>Viridiplantae</taxon>
        <taxon>Streptophyta</taxon>
        <taxon>Embryophyta</taxon>
        <taxon>Tracheophyta</taxon>
        <taxon>Spermatophyta</taxon>
        <taxon>Magnoliopsida</taxon>
        <taxon>eudicotyledons</taxon>
        <taxon>Gunneridae</taxon>
        <taxon>Pentapetalae</taxon>
        <taxon>asterids</taxon>
        <taxon>campanulids</taxon>
        <taxon>Asterales</taxon>
        <taxon>Asteraceae</taxon>
        <taxon>Asteroideae</taxon>
        <taxon>Anthemideae</taxon>
        <taxon>Anthemidinae</taxon>
        <taxon>Tanacetum</taxon>
    </lineage>
</organism>
<keyword evidence="3" id="KW-1185">Reference proteome</keyword>
<feature type="compositionally biased region" description="Acidic residues" evidence="1">
    <location>
        <begin position="387"/>
        <end position="409"/>
    </location>
</feature>
<protein>
    <submittedName>
        <fullName evidence="2">Uncharacterized protein</fullName>
    </submittedName>
</protein>
<dbReference type="Proteomes" id="UP001151760">
    <property type="component" value="Unassembled WGS sequence"/>
</dbReference>
<feature type="compositionally biased region" description="Polar residues" evidence="1">
    <location>
        <begin position="118"/>
        <end position="127"/>
    </location>
</feature>
<sequence>MNEIGKLRAISGHALGAFGVQIPQNNLDNLQSIREEEDGATEVSDPRDVPGSILVAVIDFASLGLLLGTDLGTLGLLVYTLVNTCSGATTSKGMGTLRGTLLVAVSLVKGHAFPTKIGWQNPNNNNGWLGEDDDEEPKEDKADEDNDKEPEEDEADEDNDKEMEEEEDEEEEEIVTEDEVEIIYPYDEADPNNRPPLASDDESEFAPSVIPVFDAKNRPVPPVIHFSSTYERGESSSAREILKDIGKVSPLGPVPPTIGTAMSRIRKLNEQMRERAEVDERIVKKIDKNDLRIRMVGRDAMNLDGAVRECQADVSKVISMMESMSLEFDRVRKESRRALELVEWEAGVREQYLPKFRLGGGFVETSTRSFLGPFPDDPYVQARNAAMEDDDVEDDDVEDDDDMDEDVADPSDPQSFEPYGSPRDSQ</sequence>
<accession>A0ABQ5EH72</accession>
<reference evidence="2" key="1">
    <citation type="journal article" date="2022" name="Int. J. Mol. Sci.">
        <title>Draft Genome of Tanacetum Coccineum: Genomic Comparison of Closely Related Tanacetum-Family Plants.</title>
        <authorList>
            <person name="Yamashiro T."/>
            <person name="Shiraishi A."/>
            <person name="Nakayama K."/>
            <person name="Satake H."/>
        </authorList>
    </citation>
    <scope>NUCLEOTIDE SEQUENCE</scope>
</reference>
<evidence type="ECO:0000313" key="3">
    <source>
        <dbReference type="Proteomes" id="UP001151760"/>
    </source>
</evidence>
<proteinExistence type="predicted"/>
<name>A0ABQ5EH72_9ASTR</name>